<evidence type="ECO:0000256" key="3">
    <source>
        <dbReference type="ARBA" id="ARBA00022448"/>
    </source>
</evidence>
<evidence type="ECO:0000256" key="13">
    <source>
        <dbReference type="SAM" id="Phobius"/>
    </source>
</evidence>
<dbReference type="PATRIC" id="fig|1938.3.peg.6071"/>
<keyword evidence="6" id="KW-0769">Symport</keyword>
<dbReference type="Pfam" id="PF00474">
    <property type="entry name" value="SSF"/>
    <property type="match status" value="2"/>
</dbReference>
<feature type="transmembrane region" description="Helical" evidence="13">
    <location>
        <begin position="303"/>
        <end position="327"/>
    </location>
</feature>
<feature type="transmembrane region" description="Helical" evidence="13">
    <location>
        <begin position="433"/>
        <end position="454"/>
    </location>
</feature>
<evidence type="ECO:0000256" key="2">
    <source>
        <dbReference type="ARBA" id="ARBA00006434"/>
    </source>
</evidence>
<evidence type="ECO:0000256" key="1">
    <source>
        <dbReference type="ARBA" id="ARBA00004651"/>
    </source>
</evidence>
<gene>
    <name evidence="14" type="ORF">ACM01_08675</name>
</gene>
<comment type="similarity">
    <text evidence="2 11">Belongs to the sodium:solute symporter (SSF) (TC 2.A.21) family.</text>
</comment>
<evidence type="ECO:0000256" key="10">
    <source>
        <dbReference type="ARBA" id="ARBA00023136"/>
    </source>
</evidence>
<comment type="subcellular location">
    <subcellularLocation>
        <location evidence="1">Cell membrane</location>
        <topology evidence="1">Multi-pass membrane protein</topology>
    </subcellularLocation>
</comment>
<sequence length="570" mass="58993">MNSSYAVPAVALVVLATVLVGAFGLRISRTTSDFYVASRTVGPRLNAAAISGEYLSAASFLGIAGLVLVQGPDMLWYPVGYTAGYLVLLLFVAAPLRRSGAYTLPDFAEARLSSHAVRRLAGAFVVGTGWLYLLPQLQGAGLTLTVLTGAPDELGGLIVAVVVVAIVAAGGMRSITFVQAFQYWLKLTALLVPALFLILAWQGDGAPSRPFDEPSTFREQSAVRVDDTLDLKLDRPLTVTVKGTVDGRAHEDQKVRLPVGTHHIEAGTRLTFDKGAPVPDPDRGSSGSLSPSQAENRGERPLYATYGLILATFLGTMGLPHVVVRFYTSPHGVAARRTTVAVLGLIGAFYLLPPVYGALGRLYAPELSLSGDADAAVLLLPERMIGGLGGDLLGALVAGGAFAAFLSTASGLTMAVAGVLTQDVLPSRGVRHFRLGTVLAMAVPLAASALVGGLPVADAVGLAFAVSASSFCPLLVLGIWWRRLTPPGAAAGMLVGGGSALLAVAATMAGFPGSGALHALLAWPALWSVPLGFLTMILVSLATPGRVPAGTAAILARFHLPEELRAEVKA</sequence>
<dbReference type="InterPro" id="IPR050277">
    <property type="entry name" value="Sodium:Solute_Symporter"/>
</dbReference>
<dbReference type="InterPro" id="IPR001734">
    <property type="entry name" value="Na/solute_symporter"/>
</dbReference>
<feature type="transmembrane region" description="Helical" evidence="13">
    <location>
        <begin position="460"/>
        <end position="481"/>
    </location>
</feature>
<dbReference type="RefSeq" id="WP_048580504.1">
    <property type="nucleotide sequence ID" value="NZ_LFNT01000006.1"/>
</dbReference>
<protein>
    <submittedName>
        <fullName evidence="14">Sodium:solute symporter</fullName>
    </submittedName>
</protein>
<comment type="caution">
    <text evidence="14">The sequence shown here is derived from an EMBL/GenBank/DDBJ whole genome shotgun (WGS) entry which is preliminary data.</text>
</comment>
<feature type="transmembrane region" description="Helical" evidence="13">
    <location>
        <begin position="6"/>
        <end position="25"/>
    </location>
</feature>
<accession>A0A0J7ZIU4</accession>
<evidence type="ECO:0000256" key="9">
    <source>
        <dbReference type="ARBA" id="ARBA00023065"/>
    </source>
</evidence>
<feature type="transmembrane region" description="Helical" evidence="13">
    <location>
        <begin position="339"/>
        <end position="359"/>
    </location>
</feature>
<keyword evidence="10 13" id="KW-0472">Membrane</keyword>
<keyword evidence="4" id="KW-1003">Cell membrane</keyword>
<organism evidence="14 15">
    <name type="scientific">Streptomyces viridochromogenes</name>
    <dbReference type="NCBI Taxonomy" id="1938"/>
    <lineage>
        <taxon>Bacteria</taxon>
        <taxon>Bacillati</taxon>
        <taxon>Actinomycetota</taxon>
        <taxon>Actinomycetes</taxon>
        <taxon>Kitasatosporales</taxon>
        <taxon>Streptomycetaceae</taxon>
        <taxon>Streptomyces</taxon>
    </lineage>
</organism>
<keyword evidence="9" id="KW-0406">Ion transport</keyword>
<dbReference type="AlphaFoldDB" id="A0A0J7ZIU4"/>
<feature type="transmembrane region" description="Helical" evidence="13">
    <location>
        <begin position="154"/>
        <end position="171"/>
    </location>
</feature>
<dbReference type="EMBL" id="LFNT01000006">
    <property type="protein sequence ID" value="KMS75814.1"/>
    <property type="molecule type" value="Genomic_DNA"/>
</dbReference>
<dbReference type="OrthoDB" id="9764416at2"/>
<dbReference type="Gene3D" id="1.20.1730.10">
    <property type="entry name" value="Sodium/glucose cotransporter"/>
    <property type="match status" value="1"/>
</dbReference>
<evidence type="ECO:0000256" key="6">
    <source>
        <dbReference type="ARBA" id="ARBA00022847"/>
    </source>
</evidence>
<dbReference type="InterPro" id="IPR018212">
    <property type="entry name" value="Na/solute_symporter_CS"/>
</dbReference>
<keyword evidence="3" id="KW-0813">Transport</keyword>
<feature type="transmembrane region" description="Helical" evidence="13">
    <location>
        <begin position="183"/>
        <end position="201"/>
    </location>
</feature>
<dbReference type="InterPro" id="IPR038377">
    <property type="entry name" value="Na/Glc_symporter_sf"/>
</dbReference>
<feature type="transmembrane region" description="Helical" evidence="13">
    <location>
        <begin position="75"/>
        <end position="96"/>
    </location>
</feature>
<feature type="transmembrane region" description="Helical" evidence="13">
    <location>
        <begin position="45"/>
        <end position="69"/>
    </location>
</feature>
<evidence type="ECO:0000313" key="14">
    <source>
        <dbReference type="EMBL" id="KMS75814.1"/>
    </source>
</evidence>
<name>A0A0J7ZIU4_STRVR</name>
<keyword evidence="7 13" id="KW-1133">Transmembrane helix</keyword>
<feature type="transmembrane region" description="Helical" evidence="13">
    <location>
        <begin position="488"/>
        <end position="511"/>
    </location>
</feature>
<evidence type="ECO:0000256" key="11">
    <source>
        <dbReference type="RuleBase" id="RU362091"/>
    </source>
</evidence>
<reference evidence="14 15" key="1">
    <citation type="submission" date="2015-06" db="EMBL/GenBank/DDBJ databases">
        <authorList>
            <person name="Ju K.-S."/>
            <person name="Doroghazi J.R."/>
            <person name="Metcalf W.W."/>
        </authorList>
    </citation>
    <scope>NUCLEOTIDE SEQUENCE [LARGE SCALE GENOMIC DNA]</scope>
    <source>
        <strain evidence="14 15">NRRL 3414</strain>
    </source>
</reference>
<evidence type="ECO:0000256" key="8">
    <source>
        <dbReference type="ARBA" id="ARBA00023053"/>
    </source>
</evidence>
<feature type="compositionally biased region" description="Polar residues" evidence="12">
    <location>
        <begin position="285"/>
        <end position="295"/>
    </location>
</feature>
<evidence type="ECO:0000256" key="12">
    <source>
        <dbReference type="SAM" id="MobiDB-lite"/>
    </source>
</evidence>
<evidence type="ECO:0000313" key="15">
    <source>
        <dbReference type="Proteomes" id="UP000037432"/>
    </source>
</evidence>
<dbReference type="GO" id="GO:0015293">
    <property type="term" value="F:symporter activity"/>
    <property type="evidence" value="ECO:0007669"/>
    <property type="project" value="UniProtKB-KW"/>
</dbReference>
<dbReference type="PANTHER" id="PTHR48086:SF6">
    <property type="entry name" value="CATION_ACETATE SYMPORTER ACTP"/>
    <property type="match status" value="1"/>
</dbReference>
<feature type="region of interest" description="Disordered" evidence="12">
    <location>
        <begin position="270"/>
        <end position="296"/>
    </location>
</feature>
<dbReference type="GO" id="GO:0015123">
    <property type="term" value="F:acetate transmembrane transporter activity"/>
    <property type="evidence" value="ECO:0007669"/>
    <property type="project" value="TreeGrafter"/>
</dbReference>
<feature type="transmembrane region" description="Helical" evidence="13">
    <location>
        <begin position="116"/>
        <end position="134"/>
    </location>
</feature>
<evidence type="ECO:0000256" key="7">
    <source>
        <dbReference type="ARBA" id="ARBA00022989"/>
    </source>
</evidence>
<keyword evidence="5 13" id="KW-0812">Transmembrane</keyword>
<keyword evidence="8" id="KW-0915">Sodium</keyword>
<dbReference type="PROSITE" id="PS50283">
    <property type="entry name" value="NA_SOLUT_SYMP_3"/>
    <property type="match status" value="1"/>
</dbReference>
<proteinExistence type="inferred from homology"/>
<feature type="transmembrane region" description="Helical" evidence="13">
    <location>
        <begin position="392"/>
        <end position="421"/>
    </location>
</feature>
<dbReference type="GO" id="GO:0005886">
    <property type="term" value="C:plasma membrane"/>
    <property type="evidence" value="ECO:0007669"/>
    <property type="project" value="UniProtKB-SubCell"/>
</dbReference>
<dbReference type="GO" id="GO:0006811">
    <property type="term" value="P:monoatomic ion transport"/>
    <property type="evidence" value="ECO:0007669"/>
    <property type="project" value="UniProtKB-KW"/>
</dbReference>
<dbReference type="PANTHER" id="PTHR48086">
    <property type="entry name" value="SODIUM/PROLINE SYMPORTER-RELATED"/>
    <property type="match status" value="1"/>
</dbReference>
<dbReference type="PROSITE" id="PS00457">
    <property type="entry name" value="NA_SOLUT_SYMP_2"/>
    <property type="match status" value="1"/>
</dbReference>
<dbReference type="CDD" id="cd11480">
    <property type="entry name" value="SLC5sbd_u4"/>
    <property type="match status" value="1"/>
</dbReference>
<feature type="transmembrane region" description="Helical" evidence="13">
    <location>
        <begin position="517"/>
        <end position="539"/>
    </location>
</feature>
<dbReference type="GO" id="GO:0006847">
    <property type="term" value="P:plasma membrane acetate transport"/>
    <property type="evidence" value="ECO:0007669"/>
    <property type="project" value="TreeGrafter"/>
</dbReference>
<evidence type="ECO:0000256" key="5">
    <source>
        <dbReference type="ARBA" id="ARBA00022692"/>
    </source>
</evidence>
<evidence type="ECO:0000256" key="4">
    <source>
        <dbReference type="ARBA" id="ARBA00022475"/>
    </source>
</evidence>
<dbReference type="Proteomes" id="UP000037432">
    <property type="component" value="Unassembled WGS sequence"/>
</dbReference>